<evidence type="ECO:0000313" key="2">
    <source>
        <dbReference type="EMBL" id="AFP65497.1"/>
    </source>
</evidence>
<gene>
    <name evidence="2" type="ORF">CMESO_330</name>
</gene>
<name>J7G1Z2_9CRYP</name>
<keyword evidence="1" id="KW-1133">Transmembrane helix</keyword>
<evidence type="ECO:0000256" key="1">
    <source>
        <dbReference type="SAM" id="Phobius"/>
    </source>
</evidence>
<geneLocation type="nucleomorph" evidence="2"/>
<proteinExistence type="predicted"/>
<reference evidence="2 3" key="1">
    <citation type="journal article" date="2012" name="Genome Biol. Evol.">
        <title>Nucleomorph genome sequence of the cryptophyte alga Chroomonas mesostigmatica CCMP1168 reveals lineage-specific gene loss and genome complexity.</title>
        <authorList>
            <person name="Moore C.E."/>
            <person name="Curtis B."/>
            <person name="Mills T."/>
            <person name="Tanifuji G."/>
            <person name="Archibald J.M."/>
        </authorList>
    </citation>
    <scope>NUCLEOTIDE SEQUENCE [LARGE SCALE GENOMIC DNA]</scope>
    <source>
        <strain evidence="2 3">CCMP1168</strain>
    </source>
</reference>
<protein>
    <submittedName>
        <fullName evidence="2">Uncharacterized protein</fullName>
    </submittedName>
</protein>
<dbReference type="AlphaFoldDB" id="J7G1Z2"/>
<keyword evidence="1" id="KW-0472">Membrane</keyword>
<sequence length="213" mass="26944">MKSEKKYAKRYLIFFKFYSSLFLKENKNLKTDKCLCKVFDSTSFFFYKNLLYKMDLIDIRFFLRIKKQDFKKKRLNLTNKNYKNIKKNFYSINKIKTRKICFKFQKFRKFFPHFYSWKAKVCWKKSLFFLSFQRKIKKNIFIRKKFKKRNSKNFKFSYKIILSLTTTSKIFQIYFFLIFPLFFLKMRYFSWKIFFFKKKKKIDKKLHVHYCLF</sequence>
<keyword evidence="1" id="KW-0812">Transmembrane</keyword>
<feature type="transmembrane region" description="Helical" evidence="1">
    <location>
        <begin position="156"/>
        <end position="183"/>
    </location>
</feature>
<keyword evidence="2" id="KW-0542">Nucleomorph</keyword>
<dbReference type="EMBL" id="CP003681">
    <property type="protein sequence ID" value="AFP65497.1"/>
    <property type="molecule type" value="Genomic_DNA"/>
</dbReference>
<accession>J7G1Z2</accession>
<evidence type="ECO:0000313" key="3">
    <source>
        <dbReference type="Proteomes" id="UP000243348"/>
    </source>
</evidence>
<organism evidence="2 3">
    <name type="scientific">Chroomonas mesostigmatica CCMP1168</name>
    <dbReference type="NCBI Taxonomy" id="1195612"/>
    <lineage>
        <taxon>Eukaryota</taxon>
        <taxon>Cryptophyceae</taxon>
        <taxon>Pyrenomonadales</taxon>
        <taxon>Chroomonadaceae</taxon>
        <taxon>Chroomonas</taxon>
    </lineage>
</organism>
<dbReference type="Proteomes" id="UP000243348">
    <property type="component" value="Nucleomorph 2"/>
</dbReference>